<dbReference type="AlphaFoldDB" id="K9VQ69"/>
<name>K9VQ69_9CYAN</name>
<sequence>MVNESSQPKPGDAVLGSQNATITSITNLNIKNMTFEAVLNLVRHLSLAEKLRLIKWIVPERERQLVVGQTPRKSLWGLCADLGIAPSAADIDEARSEEWANFPREDFSCCVL</sequence>
<dbReference type="KEGG" id="oni:Osc7112_5859"/>
<dbReference type="Proteomes" id="UP000010478">
    <property type="component" value="Chromosome"/>
</dbReference>
<dbReference type="PATRIC" id="fig|179408.3.peg.7313"/>
<reference evidence="1 2" key="1">
    <citation type="submission" date="2012-05" db="EMBL/GenBank/DDBJ databases">
        <title>Finished chromosome of genome of Oscillatoria sp. PCC 7112.</title>
        <authorList>
            <consortium name="US DOE Joint Genome Institute"/>
            <person name="Gugger M."/>
            <person name="Coursin T."/>
            <person name="Rippka R."/>
            <person name="Tandeau De Marsac N."/>
            <person name="Huntemann M."/>
            <person name="Wei C.-L."/>
            <person name="Han J."/>
            <person name="Detter J.C."/>
            <person name="Han C."/>
            <person name="Tapia R."/>
            <person name="Davenport K."/>
            <person name="Daligault H."/>
            <person name="Erkkila T."/>
            <person name="Gu W."/>
            <person name="Munk A.C.C."/>
            <person name="Teshima H."/>
            <person name="Xu Y."/>
            <person name="Chain P."/>
            <person name="Chen A."/>
            <person name="Krypides N."/>
            <person name="Mavromatis K."/>
            <person name="Markowitz V."/>
            <person name="Szeto E."/>
            <person name="Ivanova N."/>
            <person name="Mikhailova N."/>
            <person name="Ovchinnikova G."/>
            <person name="Pagani I."/>
            <person name="Pati A."/>
            <person name="Goodwin L."/>
            <person name="Peters L."/>
            <person name="Pitluck S."/>
            <person name="Woyke T."/>
            <person name="Kerfeld C."/>
        </authorList>
    </citation>
    <scope>NUCLEOTIDE SEQUENCE [LARGE SCALE GENOMIC DNA]</scope>
    <source>
        <strain evidence="1 2">PCC 7112</strain>
    </source>
</reference>
<evidence type="ECO:0000313" key="1">
    <source>
        <dbReference type="EMBL" id="AFZ10066.1"/>
    </source>
</evidence>
<gene>
    <name evidence="1" type="ORF">Osc7112_5859</name>
</gene>
<keyword evidence="2" id="KW-1185">Reference proteome</keyword>
<protein>
    <submittedName>
        <fullName evidence="1">Uncharacterized protein</fullName>
    </submittedName>
</protein>
<organism evidence="1 2">
    <name type="scientific">Phormidium nigroviride PCC 7112</name>
    <dbReference type="NCBI Taxonomy" id="179408"/>
    <lineage>
        <taxon>Bacteria</taxon>
        <taxon>Bacillati</taxon>
        <taxon>Cyanobacteriota</taxon>
        <taxon>Cyanophyceae</taxon>
        <taxon>Oscillatoriophycideae</taxon>
        <taxon>Oscillatoriales</taxon>
        <taxon>Oscillatoriaceae</taxon>
        <taxon>Phormidium</taxon>
    </lineage>
</organism>
<proteinExistence type="predicted"/>
<accession>K9VQ69</accession>
<dbReference type="STRING" id="179408.Osc7112_5859"/>
<dbReference type="HOGENOM" id="CLU_2143336_0_0_3"/>
<evidence type="ECO:0000313" key="2">
    <source>
        <dbReference type="Proteomes" id="UP000010478"/>
    </source>
</evidence>
<dbReference type="eggNOG" id="ENOG502ZHMV">
    <property type="taxonomic scope" value="Bacteria"/>
</dbReference>
<dbReference type="EMBL" id="CP003614">
    <property type="protein sequence ID" value="AFZ10066.1"/>
    <property type="molecule type" value="Genomic_DNA"/>
</dbReference>